<dbReference type="PROSITE" id="PS00061">
    <property type="entry name" value="ADH_SHORT"/>
    <property type="match status" value="1"/>
</dbReference>
<dbReference type="EMBL" id="JBEYBN010000031">
    <property type="protein sequence ID" value="MEU2269003.1"/>
    <property type="molecule type" value="Genomic_DNA"/>
</dbReference>
<dbReference type="SUPFAM" id="SSF51735">
    <property type="entry name" value="NAD(P)-binding Rossmann-fold domains"/>
    <property type="match status" value="1"/>
</dbReference>
<dbReference type="InterPro" id="IPR016040">
    <property type="entry name" value="NAD(P)-bd_dom"/>
</dbReference>
<evidence type="ECO:0000313" key="11">
    <source>
        <dbReference type="Proteomes" id="UP001550603"/>
    </source>
</evidence>
<dbReference type="PANTHER" id="PTHR43000">
    <property type="entry name" value="DTDP-D-GLUCOSE 4,6-DEHYDRATASE-RELATED"/>
    <property type="match status" value="1"/>
</dbReference>
<evidence type="ECO:0000256" key="5">
    <source>
        <dbReference type="ARBA" id="ARBA00016977"/>
    </source>
</evidence>
<evidence type="ECO:0000256" key="7">
    <source>
        <dbReference type="ARBA" id="ARBA00023239"/>
    </source>
</evidence>
<evidence type="ECO:0000256" key="4">
    <source>
        <dbReference type="ARBA" id="ARBA00011990"/>
    </source>
</evidence>
<dbReference type="Gene3D" id="3.40.50.720">
    <property type="entry name" value="NAD(P)-binding Rossmann-like Domain"/>
    <property type="match status" value="1"/>
</dbReference>
<dbReference type="RefSeq" id="WP_037770437.1">
    <property type="nucleotide sequence ID" value="NZ_JBEYBN010000031.1"/>
</dbReference>
<dbReference type="EC" id="4.2.1.46" evidence="4 8"/>
<dbReference type="GO" id="GO:0008460">
    <property type="term" value="F:dTDP-glucose 4,6-dehydratase activity"/>
    <property type="evidence" value="ECO:0007669"/>
    <property type="project" value="UniProtKB-EC"/>
</dbReference>
<comment type="cofactor">
    <cofactor evidence="2 8">
        <name>NAD(+)</name>
        <dbReference type="ChEBI" id="CHEBI:57540"/>
    </cofactor>
</comment>
<gene>
    <name evidence="10" type="primary">rfbB</name>
    <name evidence="10" type="ORF">ABZ568_21855</name>
</gene>
<keyword evidence="6" id="KW-0520">NAD</keyword>
<evidence type="ECO:0000259" key="9">
    <source>
        <dbReference type="Pfam" id="PF16363"/>
    </source>
</evidence>
<evidence type="ECO:0000256" key="6">
    <source>
        <dbReference type="ARBA" id="ARBA00023027"/>
    </source>
</evidence>
<dbReference type="Proteomes" id="UP001550603">
    <property type="component" value="Unassembled WGS sequence"/>
</dbReference>
<feature type="domain" description="NAD(P)-binding" evidence="9">
    <location>
        <begin position="7"/>
        <end position="307"/>
    </location>
</feature>
<accession>A0ABV2XYA7</accession>
<sequence>MTTTRILVTGGAGFIGSAYVRALLGPNGPPDVAVTVLDKLTYAGNPANLADVRAADGFAFVRGDICDANLVDELVAAHDQIVHFAAETHVDRSLFGAGVFVRTNVLGTQTLLDAALRHAPKIFIHISSDEVYGSIRDGSWPETDPLRPNSPYSASKAASDLIALSYHRTHGLEVRVTRCSNNYGPHQYPEKIVPLFITRLLDGRPVPLYGDGHNIRDWIHVDDHVRGIELVRTRGRPGEIYNIGAGDELSNLDLTGLLLHACGADWADVRFVEDRKGHDRRYSVDSTKIRTELGFVPLKDLATGLTETVAWYRTHRSWWEPLQRRADRQDRLPLLP</sequence>
<evidence type="ECO:0000313" key="10">
    <source>
        <dbReference type="EMBL" id="MEU2269003.1"/>
    </source>
</evidence>
<comment type="similarity">
    <text evidence="3 8">Belongs to the NAD(P)-dependent epimerase/dehydratase family. dTDP-glucose dehydratase subfamily.</text>
</comment>
<proteinExistence type="inferred from homology"/>
<dbReference type="InterPro" id="IPR005888">
    <property type="entry name" value="dTDP_Gluc_deHydtase"/>
</dbReference>
<dbReference type="InterPro" id="IPR020904">
    <property type="entry name" value="Sc_DH/Rdtase_CS"/>
</dbReference>
<evidence type="ECO:0000256" key="3">
    <source>
        <dbReference type="ARBA" id="ARBA00008178"/>
    </source>
</evidence>
<comment type="caution">
    <text evidence="10">The sequence shown here is derived from an EMBL/GenBank/DDBJ whole genome shotgun (WGS) entry which is preliminary data.</text>
</comment>
<evidence type="ECO:0000256" key="1">
    <source>
        <dbReference type="ARBA" id="ARBA00001539"/>
    </source>
</evidence>
<dbReference type="Gene3D" id="3.90.25.10">
    <property type="entry name" value="UDP-galactose 4-epimerase, domain 1"/>
    <property type="match status" value="1"/>
</dbReference>
<comment type="catalytic activity">
    <reaction evidence="1 8">
        <text>dTDP-alpha-D-glucose = dTDP-4-dehydro-6-deoxy-alpha-D-glucose + H2O</text>
        <dbReference type="Rhea" id="RHEA:17221"/>
        <dbReference type="ChEBI" id="CHEBI:15377"/>
        <dbReference type="ChEBI" id="CHEBI:57477"/>
        <dbReference type="ChEBI" id="CHEBI:57649"/>
        <dbReference type="EC" id="4.2.1.46"/>
    </reaction>
</comment>
<keyword evidence="11" id="KW-1185">Reference proteome</keyword>
<name>A0ABV2XYA7_9ACTN</name>
<evidence type="ECO:0000256" key="2">
    <source>
        <dbReference type="ARBA" id="ARBA00001911"/>
    </source>
</evidence>
<dbReference type="NCBIfam" id="TIGR01181">
    <property type="entry name" value="dTDP_gluc_dehyt"/>
    <property type="match status" value="1"/>
</dbReference>
<reference evidence="10 11" key="1">
    <citation type="submission" date="2024-06" db="EMBL/GenBank/DDBJ databases">
        <title>The Natural Products Discovery Center: Release of the First 8490 Sequenced Strains for Exploring Actinobacteria Biosynthetic Diversity.</title>
        <authorList>
            <person name="Kalkreuter E."/>
            <person name="Kautsar S.A."/>
            <person name="Yang D."/>
            <person name="Bader C.D."/>
            <person name="Teijaro C.N."/>
            <person name="Fluegel L."/>
            <person name="Davis C.M."/>
            <person name="Simpson J.R."/>
            <person name="Lauterbach L."/>
            <person name="Steele A.D."/>
            <person name="Gui C."/>
            <person name="Meng S."/>
            <person name="Li G."/>
            <person name="Viehrig K."/>
            <person name="Ye F."/>
            <person name="Su P."/>
            <person name="Kiefer A.F."/>
            <person name="Nichols A."/>
            <person name="Cepeda A.J."/>
            <person name="Yan W."/>
            <person name="Fan B."/>
            <person name="Jiang Y."/>
            <person name="Adhikari A."/>
            <person name="Zheng C.-J."/>
            <person name="Schuster L."/>
            <person name="Cowan T.M."/>
            <person name="Smanski M.J."/>
            <person name="Chevrette M.G."/>
            <person name="De Carvalho L.P.S."/>
            <person name="Shen B."/>
        </authorList>
    </citation>
    <scope>NUCLEOTIDE SEQUENCE [LARGE SCALE GENOMIC DNA]</scope>
    <source>
        <strain evidence="10 11">NPDC019583</strain>
    </source>
</reference>
<evidence type="ECO:0000256" key="8">
    <source>
        <dbReference type="RuleBase" id="RU004473"/>
    </source>
</evidence>
<dbReference type="CDD" id="cd05246">
    <property type="entry name" value="dTDP_GD_SDR_e"/>
    <property type="match status" value="1"/>
</dbReference>
<protein>
    <recommendedName>
        <fullName evidence="5 8">dTDP-glucose 4,6-dehydratase</fullName>
        <ecNumber evidence="4 8">4.2.1.46</ecNumber>
    </recommendedName>
</protein>
<dbReference type="InterPro" id="IPR036291">
    <property type="entry name" value="NAD(P)-bd_dom_sf"/>
</dbReference>
<dbReference type="Pfam" id="PF16363">
    <property type="entry name" value="GDP_Man_Dehyd"/>
    <property type="match status" value="1"/>
</dbReference>
<keyword evidence="7 8" id="KW-0456">Lyase</keyword>
<organism evidence="10 11">
    <name type="scientific">Streptomyces olindensis</name>
    <dbReference type="NCBI Taxonomy" id="358823"/>
    <lineage>
        <taxon>Bacteria</taxon>
        <taxon>Bacillati</taxon>
        <taxon>Actinomycetota</taxon>
        <taxon>Actinomycetes</taxon>
        <taxon>Kitasatosporales</taxon>
        <taxon>Streptomycetaceae</taxon>
        <taxon>Streptomyces</taxon>
    </lineage>
</organism>